<comment type="similarity">
    <text evidence="6">Belongs to the NnrD/CARKD family.</text>
</comment>
<dbReference type="CDD" id="cd01171">
    <property type="entry name" value="YXKO-related"/>
    <property type="match status" value="1"/>
</dbReference>
<reference evidence="8 10" key="1">
    <citation type="journal article" date="2018" name="Genome Biol. Evol.">
        <title>Complete Genome Sequence of Streptococcus ruminantium sp. nov. GUT-187T (=DSM 104980T =JCM 31869T), the Type Strain of S. ruminantium, and Comparison with Genome Sequences of Streptococcus suis Strains.</title>
        <authorList>
            <person name="Tohya M."/>
            <person name="Sekizaki T."/>
            <person name="Miyoshi-Akiyama T."/>
        </authorList>
    </citation>
    <scope>NUCLEOTIDE SEQUENCE [LARGE SCALE GENOMIC DNA]</scope>
    <source>
        <strain evidence="8 10">GUT187T</strain>
    </source>
</reference>
<dbReference type="GO" id="GO:0052856">
    <property type="term" value="F:NAD(P)HX epimerase activity"/>
    <property type="evidence" value="ECO:0007669"/>
    <property type="project" value="TreeGrafter"/>
</dbReference>
<feature type="binding site" evidence="6">
    <location>
        <position position="151"/>
    </location>
    <ligand>
        <name>(6S)-NADPHX</name>
        <dbReference type="ChEBI" id="CHEBI:64076"/>
    </ligand>
</feature>
<dbReference type="SUPFAM" id="SSF53613">
    <property type="entry name" value="Ribokinase-like"/>
    <property type="match status" value="1"/>
</dbReference>
<evidence type="ECO:0000313" key="11">
    <source>
        <dbReference type="Proteomes" id="UP001228446"/>
    </source>
</evidence>
<keyword evidence="4 6" id="KW-0520">NAD</keyword>
<dbReference type="GO" id="GO:0052855">
    <property type="term" value="F:ADP-dependent NAD(P)H-hydrate dehydratase activity"/>
    <property type="evidence" value="ECO:0007669"/>
    <property type="project" value="UniProtKB-UniRule"/>
</dbReference>
<dbReference type="Proteomes" id="UP000269331">
    <property type="component" value="Chromosome"/>
</dbReference>
<keyword evidence="5 6" id="KW-0456">Lyase</keyword>
<keyword evidence="2 6" id="KW-0067">ATP-binding</keyword>
<feature type="binding site" evidence="6">
    <location>
        <position position="218"/>
    </location>
    <ligand>
        <name>(6S)-NADPHX</name>
        <dbReference type="ChEBI" id="CHEBI:64076"/>
    </ligand>
</feature>
<dbReference type="OrthoDB" id="9806925at2"/>
<gene>
    <name evidence="6" type="primary">nnrD</name>
    <name evidence="9" type="ORF">RFF62_00245</name>
    <name evidence="8" type="ORF">SR187_5310</name>
</gene>
<dbReference type="GO" id="GO:0005524">
    <property type="term" value="F:ATP binding"/>
    <property type="evidence" value="ECO:0007669"/>
    <property type="project" value="UniProtKB-KW"/>
</dbReference>
<evidence type="ECO:0000256" key="6">
    <source>
        <dbReference type="HAMAP-Rule" id="MF_01965"/>
    </source>
</evidence>
<dbReference type="InterPro" id="IPR000631">
    <property type="entry name" value="CARKD"/>
</dbReference>
<accession>A0A2Z5TMU2</accession>
<sequence>MNLQQLCQHVIQARPRDSHKGSFGRVLLVGGLYPYGGAIIMAALSTVNSGAGLVTVATEGDNISALHSHLPEAMAFPIEDTALFTEILTNSDLVLIGPGLGDNSRAEQLLDFVLEQLTEWQTLILDGSALTLIARKHRKDFPCKQVILTPHQKEWERLSTIPVTEQNSEKNLQALKTFQDYTILVSKGSATQVLQTQPERSTPIMVGGPYQAMGGMGDTLAGMIAGFAVQFPHAQLYERVLVATYLHSYIADQLAEQQYIVKPTDISKEIQQTMRYFQNQE</sequence>
<keyword evidence="1 6" id="KW-0547">Nucleotide-binding</keyword>
<dbReference type="KEGG" id="srq:SR187_5310"/>
<comment type="catalytic activity">
    <reaction evidence="6">
        <text>(6S)-NADPHX + ADP = AMP + phosphate + NADPH + H(+)</text>
        <dbReference type="Rhea" id="RHEA:32235"/>
        <dbReference type="ChEBI" id="CHEBI:15378"/>
        <dbReference type="ChEBI" id="CHEBI:43474"/>
        <dbReference type="ChEBI" id="CHEBI:57783"/>
        <dbReference type="ChEBI" id="CHEBI:64076"/>
        <dbReference type="ChEBI" id="CHEBI:456215"/>
        <dbReference type="ChEBI" id="CHEBI:456216"/>
        <dbReference type="EC" id="4.2.1.136"/>
    </reaction>
</comment>
<dbReference type="InterPro" id="IPR017953">
    <property type="entry name" value="Carbohydrate_kinase_pred_CS"/>
</dbReference>
<dbReference type="PANTHER" id="PTHR12592">
    <property type="entry name" value="ATP-DEPENDENT (S)-NAD(P)H-HYDRATE DEHYDRATASE FAMILY MEMBER"/>
    <property type="match status" value="1"/>
</dbReference>
<dbReference type="GO" id="GO:0110051">
    <property type="term" value="P:metabolite repair"/>
    <property type="evidence" value="ECO:0007669"/>
    <property type="project" value="TreeGrafter"/>
</dbReference>
<evidence type="ECO:0000259" key="7">
    <source>
        <dbReference type="PROSITE" id="PS51383"/>
    </source>
</evidence>
<comment type="catalytic activity">
    <reaction evidence="6">
        <text>(6S)-NADHX + ADP = AMP + phosphate + NADH + H(+)</text>
        <dbReference type="Rhea" id="RHEA:32223"/>
        <dbReference type="ChEBI" id="CHEBI:15378"/>
        <dbReference type="ChEBI" id="CHEBI:43474"/>
        <dbReference type="ChEBI" id="CHEBI:57945"/>
        <dbReference type="ChEBI" id="CHEBI:64074"/>
        <dbReference type="ChEBI" id="CHEBI:456215"/>
        <dbReference type="ChEBI" id="CHEBI:456216"/>
        <dbReference type="EC" id="4.2.1.136"/>
    </reaction>
</comment>
<evidence type="ECO:0000256" key="1">
    <source>
        <dbReference type="ARBA" id="ARBA00022741"/>
    </source>
</evidence>
<dbReference type="GeneID" id="52229610"/>
<dbReference type="PROSITE" id="PS01050">
    <property type="entry name" value="YJEF_C_2"/>
    <property type="match status" value="1"/>
</dbReference>
<evidence type="ECO:0000256" key="4">
    <source>
        <dbReference type="ARBA" id="ARBA00023027"/>
    </source>
</evidence>
<proteinExistence type="inferred from homology"/>
<evidence type="ECO:0000313" key="10">
    <source>
        <dbReference type="Proteomes" id="UP000269331"/>
    </source>
</evidence>
<dbReference type="GO" id="GO:0046496">
    <property type="term" value="P:nicotinamide nucleotide metabolic process"/>
    <property type="evidence" value="ECO:0007669"/>
    <property type="project" value="UniProtKB-UniRule"/>
</dbReference>
<dbReference type="Pfam" id="PF01256">
    <property type="entry name" value="Carb_kinase"/>
    <property type="match status" value="1"/>
</dbReference>
<dbReference type="RefSeq" id="WP_024532009.1">
    <property type="nucleotide sequence ID" value="NZ_AP018400.1"/>
</dbReference>
<feature type="binding site" evidence="6">
    <location>
        <position position="217"/>
    </location>
    <ligand>
        <name>AMP</name>
        <dbReference type="ChEBI" id="CHEBI:456215"/>
    </ligand>
</feature>
<feature type="binding site" evidence="6">
    <location>
        <position position="38"/>
    </location>
    <ligand>
        <name>(6S)-NADPHX</name>
        <dbReference type="ChEBI" id="CHEBI:64076"/>
    </ligand>
</feature>
<organism evidence="8 10">
    <name type="scientific">Streptococcus ruminantium</name>
    <dbReference type="NCBI Taxonomy" id="1917441"/>
    <lineage>
        <taxon>Bacteria</taxon>
        <taxon>Bacillati</taxon>
        <taxon>Bacillota</taxon>
        <taxon>Bacilli</taxon>
        <taxon>Lactobacillales</taxon>
        <taxon>Streptococcaceae</taxon>
        <taxon>Streptococcus</taxon>
    </lineage>
</organism>
<feature type="domain" description="YjeF C-terminal" evidence="7">
    <location>
        <begin position="3"/>
        <end position="277"/>
    </location>
</feature>
<dbReference type="PANTHER" id="PTHR12592:SF0">
    <property type="entry name" value="ATP-DEPENDENT (S)-NAD(P)H-HYDRATE DEHYDRATASE"/>
    <property type="match status" value="1"/>
</dbReference>
<evidence type="ECO:0000313" key="8">
    <source>
        <dbReference type="EMBL" id="BBA92670.1"/>
    </source>
</evidence>
<name>A0A2Z5TMU2_9STRE</name>
<dbReference type="Proteomes" id="UP001228446">
    <property type="component" value="Unassembled WGS sequence"/>
</dbReference>
<comment type="function">
    <text evidence="6">Catalyzes the dehydration of the S-form of NAD(P)HX at the expense of ADP, which is converted to AMP. Together with NAD(P)HX epimerase, which catalyzes the epimerization of the S- and R-forms, the enzyme allows the repair of both epimers of NAD(P)HX, a damaged form of NAD(P)H that is a result of enzymatic or heat-dependent hydration.</text>
</comment>
<evidence type="ECO:0000256" key="5">
    <source>
        <dbReference type="ARBA" id="ARBA00023239"/>
    </source>
</evidence>
<keyword evidence="3 6" id="KW-0521">NADP</keyword>
<dbReference type="EC" id="4.2.1.136" evidence="6"/>
<evidence type="ECO:0000256" key="2">
    <source>
        <dbReference type="ARBA" id="ARBA00022840"/>
    </source>
</evidence>
<comment type="subunit">
    <text evidence="6">Homotetramer.</text>
</comment>
<evidence type="ECO:0000313" key="9">
    <source>
        <dbReference type="EMBL" id="MDQ8832243.1"/>
    </source>
</evidence>
<dbReference type="Gene3D" id="3.40.1190.20">
    <property type="match status" value="1"/>
</dbReference>
<feature type="binding site" evidence="6">
    <location>
        <position position="99"/>
    </location>
    <ligand>
        <name>(6S)-NADPHX</name>
        <dbReference type="ChEBI" id="CHEBI:64076"/>
    </ligand>
</feature>
<feature type="binding site" evidence="6">
    <location>
        <begin position="187"/>
        <end position="191"/>
    </location>
    <ligand>
        <name>AMP</name>
        <dbReference type="ChEBI" id="CHEBI:456215"/>
    </ligand>
</feature>
<dbReference type="EMBL" id="AP018400">
    <property type="protein sequence ID" value="BBA92670.1"/>
    <property type="molecule type" value="Genomic_DNA"/>
</dbReference>
<dbReference type="HAMAP" id="MF_01965">
    <property type="entry name" value="NADHX_dehydratase"/>
    <property type="match status" value="1"/>
</dbReference>
<dbReference type="InterPro" id="IPR029056">
    <property type="entry name" value="Ribokinase-like"/>
</dbReference>
<dbReference type="PROSITE" id="PS51383">
    <property type="entry name" value="YJEF_C_3"/>
    <property type="match status" value="1"/>
</dbReference>
<comment type="cofactor">
    <cofactor evidence="6">
        <name>Mg(2+)</name>
        <dbReference type="ChEBI" id="CHEBI:18420"/>
    </cofactor>
</comment>
<dbReference type="AlphaFoldDB" id="A0A2Z5TMU2"/>
<protein>
    <recommendedName>
        <fullName evidence="6">ADP-dependent (S)-NAD(P)H-hydrate dehydratase</fullName>
        <ecNumber evidence="6">4.2.1.136</ecNumber>
    </recommendedName>
    <alternativeName>
        <fullName evidence="6">ADP-dependent NAD(P)HX dehydratase</fullName>
    </alternativeName>
</protein>
<dbReference type="EMBL" id="JAVIBX010000001">
    <property type="protein sequence ID" value="MDQ8832243.1"/>
    <property type="molecule type" value="Genomic_DNA"/>
</dbReference>
<evidence type="ECO:0000256" key="3">
    <source>
        <dbReference type="ARBA" id="ARBA00022857"/>
    </source>
</evidence>
<reference evidence="9 11" key="2">
    <citation type="submission" date="2023-08" db="EMBL/GenBank/DDBJ databases">
        <title>Streptococcus ruminantium-associated sheep mastitis outbreak detected in Italy is distinct from bovine isolates.</title>
        <authorList>
            <person name="Rosa M.N."/>
            <person name="Vezina B."/>
            <person name="Tola S."/>
        </authorList>
    </citation>
    <scope>NUCLEOTIDE SEQUENCE [LARGE SCALE GENOMIC DNA]</scope>
    <source>
        <strain evidence="9 11">OM6730</strain>
    </source>
</reference>
<keyword evidence="11" id="KW-1185">Reference proteome</keyword>
<dbReference type="NCBIfam" id="TIGR00196">
    <property type="entry name" value="yjeF_cterm"/>
    <property type="match status" value="1"/>
</dbReference>